<gene>
    <name evidence="1" type="ORF">ATEIFO6365_0007011500</name>
</gene>
<sequence>MAQVKEIREDKEEIEEEQRKNLIRTIIGEVFRMVPFISEMGLLAAGAKILARAALITGKAVNGALAMYDLVNADSLLLNLMGMLLGAGGMAVVKRDATNVNKMASLRRHLTEGQKSAVLGDVFKRNDGALQGIFPQNCRR</sequence>
<protein>
    <submittedName>
        <fullName evidence="1">Glycoside hydrolase family 18 protein</fullName>
    </submittedName>
</protein>
<keyword evidence="1" id="KW-0378">Hydrolase</keyword>
<dbReference type="AlphaFoldDB" id="A0A5M3Z5C5"/>
<proteinExistence type="predicted"/>
<comment type="caution">
    <text evidence="1">The sequence shown here is derived from an EMBL/GenBank/DDBJ whole genome shotgun (WGS) entry which is preliminary data.</text>
</comment>
<dbReference type="GO" id="GO:0016787">
    <property type="term" value="F:hydrolase activity"/>
    <property type="evidence" value="ECO:0007669"/>
    <property type="project" value="UniProtKB-KW"/>
</dbReference>
<evidence type="ECO:0000313" key="2">
    <source>
        <dbReference type="Proteomes" id="UP000452235"/>
    </source>
</evidence>
<dbReference type="EMBL" id="BLJY01000007">
    <property type="protein sequence ID" value="GFF17566.1"/>
    <property type="molecule type" value="Genomic_DNA"/>
</dbReference>
<dbReference type="Proteomes" id="UP000452235">
    <property type="component" value="Unassembled WGS sequence"/>
</dbReference>
<name>A0A5M3Z5C5_ASPTE</name>
<evidence type="ECO:0000313" key="1">
    <source>
        <dbReference type="EMBL" id="GFF17566.1"/>
    </source>
</evidence>
<reference evidence="1 2" key="1">
    <citation type="submission" date="2020-01" db="EMBL/GenBank/DDBJ databases">
        <title>Aspergillus terreus IFO 6365 whole genome shotgun sequence.</title>
        <authorList>
            <person name="Kanamasa S."/>
            <person name="Takahashi H."/>
        </authorList>
    </citation>
    <scope>NUCLEOTIDE SEQUENCE [LARGE SCALE GENOMIC DNA]</scope>
    <source>
        <strain evidence="1 2">IFO 6365</strain>
    </source>
</reference>
<keyword evidence="2" id="KW-1185">Reference proteome</keyword>
<accession>A0A5M3Z5C5</accession>
<organism evidence="1 2">
    <name type="scientific">Aspergillus terreus</name>
    <dbReference type="NCBI Taxonomy" id="33178"/>
    <lineage>
        <taxon>Eukaryota</taxon>
        <taxon>Fungi</taxon>
        <taxon>Dikarya</taxon>
        <taxon>Ascomycota</taxon>
        <taxon>Pezizomycotina</taxon>
        <taxon>Eurotiomycetes</taxon>
        <taxon>Eurotiomycetidae</taxon>
        <taxon>Eurotiales</taxon>
        <taxon>Aspergillaceae</taxon>
        <taxon>Aspergillus</taxon>
        <taxon>Aspergillus subgen. Circumdati</taxon>
    </lineage>
</organism>